<comment type="caution">
    <text evidence="1">The sequence shown here is derived from an EMBL/GenBank/DDBJ whole genome shotgun (WGS) entry which is preliminary data.</text>
</comment>
<accession>A0A1X3H8U8</accession>
<protein>
    <submittedName>
        <fullName evidence="1">Uncharacterized protein</fullName>
    </submittedName>
</protein>
<reference evidence="1 2" key="1">
    <citation type="submission" date="2017-03" db="EMBL/GenBank/DDBJ databases">
        <title>Whole genome sequences of fourteen strains of Bradyrhizobium canariense and one strain of Bradyrhizobium japonicum isolated from Lupinus (Papilionoideae: Genisteae) species in Algeria.</title>
        <authorList>
            <person name="Crovadore J."/>
            <person name="Chekireb D."/>
            <person name="Brachmann A."/>
            <person name="Chablais R."/>
            <person name="Cochard B."/>
            <person name="Lefort F."/>
        </authorList>
    </citation>
    <scope>NUCLEOTIDE SEQUENCE [LARGE SCALE GENOMIC DNA]</scope>
    <source>
        <strain evidence="1 2">UBMA195</strain>
    </source>
</reference>
<gene>
    <name evidence="1" type="ORF">BSZ18_12995</name>
</gene>
<sequence>METKMKHCRRCEQDLPFSSFRTGKKAPRVCESCLSKLIAGAVFTMNAKEAMAFMARLEAGETLRTIVGGGGNTICSKKAFRKHCELYPEWGTKAACLAQRNRKLADKRKGRSNPNLPVRPKSVTEQEIATFPELRARNFGVSACAAVKACSNCPHPADCAAVGECLDTINARAAIPHQEKYMRPAQAAACMSALENGMSKRWLTGYVKGTKAIASANKFEKHCDKYRNWGAWALALVERNRKLADKKKGHRGGREFCSHGHSFAVHGKSYLQADGRWHRQCLACVSFRHSNPTHTPKPELVEKVRAAVIAGTRVTALSDRHSETFVCDFRQMKAIRRLHNDIAEMIDRNSHQPRFVAPRAAIIRATNLREPTLTGVIAAPADPLFTLADQVIPRNLPPHIRRPAVSSLAAALWLKEVAPEDAGRVAKMFVNAAWKEDAVDRRFISLDAPAFRDGSVPLIERISERQGIWA</sequence>
<dbReference type="AlphaFoldDB" id="A0A1X3H8U8"/>
<proteinExistence type="predicted"/>
<evidence type="ECO:0000313" key="1">
    <source>
        <dbReference type="EMBL" id="OSJ12438.1"/>
    </source>
</evidence>
<dbReference type="EMBL" id="NAFI01000166">
    <property type="protein sequence ID" value="OSJ12438.1"/>
    <property type="molecule type" value="Genomic_DNA"/>
</dbReference>
<organism evidence="1 2">
    <name type="scientific">Bradyrhizobium canariense</name>
    <dbReference type="NCBI Taxonomy" id="255045"/>
    <lineage>
        <taxon>Bacteria</taxon>
        <taxon>Pseudomonadati</taxon>
        <taxon>Pseudomonadota</taxon>
        <taxon>Alphaproteobacteria</taxon>
        <taxon>Hyphomicrobiales</taxon>
        <taxon>Nitrobacteraceae</taxon>
        <taxon>Bradyrhizobium</taxon>
    </lineage>
</organism>
<evidence type="ECO:0000313" key="2">
    <source>
        <dbReference type="Proteomes" id="UP000193553"/>
    </source>
</evidence>
<name>A0A1X3H8U8_9BRAD</name>
<dbReference type="Proteomes" id="UP000193553">
    <property type="component" value="Unassembled WGS sequence"/>
</dbReference>